<dbReference type="PROSITE" id="PS00108">
    <property type="entry name" value="PROTEIN_KINASE_ST"/>
    <property type="match status" value="1"/>
</dbReference>
<feature type="domain" description="FHA" evidence="6">
    <location>
        <begin position="536"/>
        <end position="584"/>
    </location>
</feature>
<dbReference type="InterPro" id="IPR000253">
    <property type="entry name" value="FHA_dom"/>
</dbReference>
<feature type="domain" description="Protein kinase" evidence="7">
    <location>
        <begin position="214"/>
        <end position="485"/>
    </location>
</feature>
<dbReference type="PROSITE" id="PS50006">
    <property type="entry name" value="FHA_DOMAIN"/>
    <property type="match status" value="3"/>
</dbReference>
<keyword evidence="8" id="KW-0808">Transferase</keyword>
<dbReference type="AlphaFoldDB" id="A0A9W7XXS1"/>
<dbReference type="PANTHER" id="PTHR24346">
    <property type="entry name" value="MAP/MICROTUBULE AFFINITY-REGULATING KINASE"/>
    <property type="match status" value="1"/>
</dbReference>
<comment type="similarity">
    <text evidence="1">Belongs to the protein kinase superfamily. CAMK Ser/Thr protein kinase family. CHEK2 subfamily.</text>
</comment>
<comment type="caution">
    <text evidence="8">The sequence shown here is derived from an EMBL/GenBank/DDBJ whole genome shotgun (WGS) entry which is preliminary data.</text>
</comment>
<evidence type="ECO:0000256" key="4">
    <source>
        <dbReference type="PROSITE-ProRule" id="PRU10141"/>
    </source>
</evidence>
<sequence>MRTAQPRIYGFAAAAHVRAGYSDTRAAHLWRRLPFASAALSFAIHMDDLTQPTQPTQFTQPTQKPPQLREGSYAPGAFARLVPRHPHLQPLLMDSARLLGGGYTVGRNLSCDVRVDRSYVSATHCQLYLEPDRDSCRPTLYVVDRSANGTFVNDRLLGRDSCTVLLHKDRLGFVNPSESLPSDVALEYAVEILDAATHLPTAQPSLAPSLLRTYDFKHEVGAGNFAKVWLAIHKQTGTPCACKVIETKKHLFATGLTKVFKREIDIMSQLNHPNIVPLHELHVDKDRMYIFMEYLEAGDLFTHLSDHGPFAESVCRPIFCQISSAIRYLHSNGITHRDIKLDNILIKSSVANGVPWVKIADFGLARAVGDGELMRTICGTPSYLAPEIICRSSSSTPYSKSVDIWALGVMLYALHIKSFPFDAQLQGGNIASVTLESYAQASRLTEDCHEFARLSAPLQDLLTDMLQINPEKRIAIDAAILHPWTQTDDSGSPGPLYAPYDVWGSLHYAFRQDHTSHQTPSTITSNLPIDLFRSCTTIGRSRSCHIQIPDPRVSSAHCEILLVDTNVHIRNLSRNQCWINGNTLRANQTAVLESPYEFALCSPSSGEHSKIQDPDIVKPVSDEQDQRIQYCFRLELCKRPWRQVWATSETSTLAEDSTSLLAAVPDGQANGRISAEISSRVLLEQDPSDKVACGLEYAFPKLPTFSPPLVLPVQAVHLSYLPFRDANHVHVIDGSLLYDPSDEELLAALTSSADGFAAARREPWLVLGVLDSEYPRMYIYSRQATFGRRSDCSIVFSDAHISQLHCILELVNGQAQIANKSMNGVFVNGARAESSALSEGDEIVLLFDRIDPLADSKMWLGQRRIVEKHGYPVLIGYRVVKTGH</sequence>
<dbReference type="InterPro" id="IPR008984">
    <property type="entry name" value="SMAD_FHA_dom_sf"/>
</dbReference>
<dbReference type="FunFam" id="1.10.510.10:FF:000571">
    <property type="entry name" value="Maternal embryonic leucine zipper kinase"/>
    <property type="match status" value="1"/>
</dbReference>
<feature type="region of interest" description="Disordered" evidence="5">
    <location>
        <begin position="51"/>
        <end position="70"/>
    </location>
</feature>
<keyword evidence="8" id="KW-0418">Kinase</keyword>
<feature type="domain" description="FHA" evidence="6">
    <location>
        <begin position="784"/>
        <end position="832"/>
    </location>
</feature>
<evidence type="ECO:0000256" key="1">
    <source>
        <dbReference type="ARBA" id="ARBA00005575"/>
    </source>
</evidence>
<evidence type="ECO:0000256" key="2">
    <source>
        <dbReference type="ARBA" id="ARBA00022741"/>
    </source>
</evidence>
<keyword evidence="2 4" id="KW-0547">Nucleotide-binding</keyword>
<dbReference type="InterPro" id="IPR008271">
    <property type="entry name" value="Ser/Thr_kinase_AS"/>
</dbReference>
<dbReference type="Gene3D" id="2.60.200.20">
    <property type="match status" value="3"/>
</dbReference>
<dbReference type="SUPFAM" id="SSF56112">
    <property type="entry name" value="Protein kinase-like (PK-like)"/>
    <property type="match status" value="1"/>
</dbReference>
<keyword evidence="8" id="KW-0723">Serine/threonine-protein kinase</keyword>
<accession>A0A9W7XXS1</accession>
<evidence type="ECO:0000313" key="9">
    <source>
        <dbReference type="Proteomes" id="UP001149813"/>
    </source>
</evidence>
<dbReference type="PROSITE" id="PS00107">
    <property type="entry name" value="PROTEIN_KINASE_ATP"/>
    <property type="match status" value="1"/>
</dbReference>
<feature type="binding site" evidence="4">
    <location>
        <position position="243"/>
    </location>
    <ligand>
        <name>ATP</name>
        <dbReference type="ChEBI" id="CHEBI:30616"/>
    </ligand>
</feature>
<dbReference type="FunFam" id="3.30.200.20:FF:000042">
    <property type="entry name" value="Aurora kinase A"/>
    <property type="match status" value="1"/>
</dbReference>
<name>A0A9W7XXS1_9FUNG</name>
<dbReference type="EC" id="2.7.11.1" evidence="8"/>
<feature type="compositionally biased region" description="Low complexity" evidence="5">
    <location>
        <begin position="51"/>
        <end position="66"/>
    </location>
</feature>
<protein>
    <submittedName>
        <fullName evidence="8">Serine/threonine protein kinase</fullName>
        <ecNumber evidence="8">2.7.11.1</ecNumber>
    </submittedName>
</protein>
<evidence type="ECO:0000259" key="7">
    <source>
        <dbReference type="PROSITE" id="PS50011"/>
    </source>
</evidence>
<reference evidence="8" key="1">
    <citation type="submission" date="2022-07" db="EMBL/GenBank/DDBJ databases">
        <title>Phylogenomic reconstructions and comparative analyses of Kickxellomycotina fungi.</title>
        <authorList>
            <person name="Reynolds N.K."/>
            <person name="Stajich J.E."/>
            <person name="Barry K."/>
            <person name="Grigoriev I.V."/>
            <person name="Crous P."/>
            <person name="Smith M.E."/>
        </authorList>
    </citation>
    <scope>NUCLEOTIDE SEQUENCE</scope>
    <source>
        <strain evidence="8">NBRC 32514</strain>
    </source>
</reference>
<dbReference type="SUPFAM" id="SSF49879">
    <property type="entry name" value="SMAD/FHA domain"/>
    <property type="match status" value="3"/>
</dbReference>
<dbReference type="InterPro" id="IPR011009">
    <property type="entry name" value="Kinase-like_dom_sf"/>
</dbReference>
<dbReference type="GO" id="GO:0004674">
    <property type="term" value="F:protein serine/threonine kinase activity"/>
    <property type="evidence" value="ECO:0007669"/>
    <property type="project" value="UniProtKB-KW"/>
</dbReference>
<organism evidence="8 9">
    <name type="scientific">Coemansia erecta</name>
    <dbReference type="NCBI Taxonomy" id="147472"/>
    <lineage>
        <taxon>Eukaryota</taxon>
        <taxon>Fungi</taxon>
        <taxon>Fungi incertae sedis</taxon>
        <taxon>Zoopagomycota</taxon>
        <taxon>Kickxellomycotina</taxon>
        <taxon>Kickxellomycetes</taxon>
        <taxon>Kickxellales</taxon>
        <taxon>Kickxellaceae</taxon>
        <taxon>Coemansia</taxon>
    </lineage>
</organism>
<evidence type="ECO:0000313" key="8">
    <source>
        <dbReference type="EMBL" id="KAJ1720409.1"/>
    </source>
</evidence>
<gene>
    <name evidence="8" type="primary">DUN1_2</name>
    <name evidence="8" type="ORF">LPJ53_004960</name>
</gene>
<keyword evidence="3 4" id="KW-0067">ATP-binding</keyword>
<keyword evidence="9" id="KW-1185">Reference proteome</keyword>
<evidence type="ECO:0000256" key="5">
    <source>
        <dbReference type="SAM" id="MobiDB-lite"/>
    </source>
</evidence>
<dbReference type="InterPro" id="IPR017441">
    <property type="entry name" value="Protein_kinase_ATP_BS"/>
</dbReference>
<evidence type="ECO:0000256" key="3">
    <source>
        <dbReference type="ARBA" id="ARBA00022840"/>
    </source>
</evidence>
<dbReference type="Proteomes" id="UP001149813">
    <property type="component" value="Unassembled WGS sequence"/>
</dbReference>
<dbReference type="SMART" id="SM00220">
    <property type="entry name" value="S_TKc"/>
    <property type="match status" value="1"/>
</dbReference>
<dbReference type="GO" id="GO:0005737">
    <property type="term" value="C:cytoplasm"/>
    <property type="evidence" value="ECO:0007669"/>
    <property type="project" value="TreeGrafter"/>
</dbReference>
<feature type="domain" description="FHA" evidence="6">
    <location>
        <begin position="103"/>
        <end position="157"/>
    </location>
</feature>
<dbReference type="Pfam" id="PF00069">
    <property type="entry name" value="Pkinase"/>
    <property type="match status" value="1"/>
</dbReference>
<evidence type="ECO:0000259" key="6">
    <source>
        <dbReference type="PROSITE" id="PS50006"/>
    </source>
</evidence>
<dbReference type="Gene3D" id="1.10.510.10">
    <property type="entry name" value="Transferase(Phosphotransferase) domain 1"/>
    <property type="match status" value="1"/>
</dbReference>
<dbReference type="Pfam" id="PF00498">
    <property type="entry name" value="FHA"/>
    <property type="match status" value="3"/>
</dbReference>
<dbReference type="OrthoDB" id="5566260at2759"/>
<dbReference type="PROSITE" id="PS50011">
    <property type="entry name" value="PROTEIN_KINASE_DOM"/>
    <property type="match status" value="1"/>
</dbReference>
<dbReference type="InterPro" id="IPR000719">
    <property type="entry name" value="Prot_kinase_dom"/>
</dbReference>
<dbReference type="SMART" id="SM00240">
    <property type="entry name" value="FHA"/>
    <property type="match status" value="3"/>
</dbReference>
<dbReference type="GO" id="GO:0035556">
    <property type="term" value="P:intracellular signal transduction"/>
    <property type="evidence" value="ECO:0007669"/>
    <property type="project" value="TreeGrafter"/>
</dbReference>
<dbReference type="EMBL" id="JANBOJ010000261">
    <property type="protein sequence ID" value="KAJ1720409.1"/>
    <property type="molecule type" value="Genomic_DNA"/>
</dbReference>
<dbReference type="PANTHER" id="PTHR24346:SF30">
    <property type="entry name" value="MATERNAL EMBRYONIC LEUCINE ZIPPER KINASE"/>
    <property type="match status" value="1"/>
</dbReference>
<proteinExistence type="inferred from homology"/>
<dbReference type="GO" id="GO:0005524">
    <property type="term" value="F:ATP binding"/>
    <property type="evidence" value="ECO:0007669"/>
    <property type="project" value="UniProtKB-UniRule"/>
</dbReference>